<evidence type="ECO:0000313" key="2">
    <source>
        <dbReference type="EMBL" id="SLN38552.1"/>
    </source>
</evidence>
<organism evidence="2 3">
    <name type="scientific">Pseudooctadecabacter jejudonensis</name>
    <dbReference type="NCBI Taxonomy" id="1391910"/>
    <lineage>
        <taxon>Bacteria</taxon>
        <taxon>Pseudomonadati</taxon>
        <taxon>Pseudomonadota</taxon>
        <taxon>Alphaproteobacteria</taxon>
        <taxon>Rhodobacterales</taxon>
        <taxon>Paracoccaceae</taxon>
        <taxon>Pseudooctadecabacter</taxon>
    </lineage>
</organism>
<feature type="region of interest" description="Disordered" evidence="1">
    <location>
        <begin position="142"/>
        <end position="172"/>
    </location>
</feature>
<evidence type="ECO:0000256" key="1">
    <source>
        <dbReference type="SAM" id="MobiDB-lite"/>
    </source>
</evidence>
<feature type="compositionally biased region" description="Basic and acidic residues" evidence="1">
    <location>
        <begin position="143"/>
        <end position="172"/>
    </location>
</feature>
<dbReference type="Proteomes" id="UP000193623">
    <property type="component" value="Unassembled WGS sequence"/>
</dbReference>
<dbReference type="SUPFAM" id="SSF52540">
    <property type="entry name" value="P-loop containing nucleoside triphosphate hydrolases"/>
    <property type="match status" value="1"/>
</dbReference>
<dbReference type="OrthoDB" id="7877292at2"/>
<dbReference type="AlphaFoldDB" id="A0A1Y5SIQ9"/>
<evidence type="ECO:0000313" key="3">
    <source>
        <dbReference type="Proteomes" id="UP000193623"/>
    </source>
</evidence>
<dbReference type="InterPro" id="IPR027417">
    <property type="entry name" value="P-loop_NTPase"/>
</dbReference>
<sequence>MIIKPREGRAIKNKNSTRVIPLVGVSFDAMRAFPNGFPTYRDSDATLSATVNKYLRANGLMESDRHVMYSLRHSFEDRLLPAGVAASTKAIEELGFSSDTDRMVLQTELEQLSSQVERLRTVLPELDMSRLATSLERASNAYAKEHERDREAERTLSRTRQKEADAKELHDSVRKASNDALNQRLDRILPLITELYARLRPHPNFQDIKYKIRGELRRHLSFSVGDDINSRFVYSSGQRRATGLAFLIAVNFSMAWSRWSSILLDDPVQHIDDFRSVHLAELLGKLVSEGKQVICAVEDPALADLISRKVPVSGSGVAKRITLGIGENGRVVVSNQSDLVPMRPSVLVDHQSTRAV</sequence>
<dbReference type="EMBL" id="FWFT01000003">
    <property type="protein sequence ID" value="SLN38552.1"/>
    <property type="molecule type" value="Genomic_DNA"/>
</dbReference>
<protein>
    <submittedName>
        <fullName evidence="2">Chromosome segregation protein</fullName>
    </submittedName>
</protein>
<gene>
    <name evidence="2" type="ORF">PSJ8397_01902</name>
</gene>
<dbReference type="Gene3D" id="3.40.50.300">
    <property type="entry name" value="P-loop containing nucleotide triphosphate hydrolases"/>
    <property type="match status" value="1"/>
</dbReference>
<dbReference type="RefSeq" id="WP_143515418.1">
    <property type="nucleotide sequence ID" value="NZ_FWFT01000003.1"/>
</dbReference>
<accession>A0A1Y5SIQ9</accession>
<proteinExistence type="predicted"/>
<name>A0A1Y5SIQ9_9RHOB</name>
<reference evidence="2 3" key="1">
    <citation type="submission" date="2017-03" db="EMBL/GenBank/DDBJ databases">
        <authorList>
            <person name="Afonso C.L."/>
            <person name="Miller P.J."/>
            <person name="Scott M.A."/>
            <person name="Spackman E."/>
            <person name="Goraichik I."/>
            <person name="Dimitrov K.M."/>
            <person name="Suarez D.L."/>
            <person name="Swayne D.E."/>
        </authorList>
    </citation>
    <scope>NUCLEOTIDE SEQUENCE [LARGE SCALE GENOMIC DNA]</scope>
    <source>
        <strain evidence="2 3">CECT 8397</strain>
    </source>
</reference>
<keyword evidence="3" id="KW-1185">Reference proteome</keyword>